<comment type="catalytic activity">
    <reaction evidence="1 11">
        <text>Endonucleolytic cleavage of DNA to give random double-stranded fragments with terminal 5'-phosphates, ATP is simultaneously hydrolyzed.</text>
        <dbReference type="EC" id="3.1.21.3"/>
    </reaction>
</comment>
<keyword evidence="5 11" id="KW-0547">Nucleotide-binding</keyword>
<dbReference type="Gene3D" id="3.90.1570.50">
    <property type="match status" value="1"/>
</dbReference>
<comment type="function">
    <text evidence="11">Subunit R is required for both nuclease and ATPase activities, but not for modification.</text>
</comment>
<dbReference type="CDD" id="cd18800">
    <property type="entry name" value="SF2_C_EcoR124I-like"/>
    <property type="match status" value="1"/>
</dbReference>
<evidence type="ECO:0000256" key="4">
    <source>
        <dbReference type="ARBA" id="ARBA00022722"/>
    </source>
</evidence>
<comment type="caution">
    <text evidence="14">The sequence shown here is derived from an EMBL/GenBank/DDBJ whole genome shotgun (WGS) entry which is preliminary data.</text>
</comment>
<gene>
    <name evidence="14" type="ORF">ODU72_09255</name>
</gene>
<proteinExistence type="inferred from homology"/>
<evidence type="ECO:0000256" key="3">
    <source>
        <dbReference type="ARBA" id="ARBA00011296"/>
    </source>
</evidence>
<evidence type="ECO:0000256" key="7">
    <source>
        <dbReference type="ARBA" id="ARBA00022759"/>
    </source>
</evidence>
<comment type="similarity">
    <text evidence="2 11">Belongs to the HsdR family.</text>
</comment>
<dbReference type="PROSITE" id="PS51192">
    <property type="entry name" value="HELICASE_ATP_BIND_1"/>
    <property type="match status" value="1"/>
</dbReference>
<dbReference type="Pfam" id="PF18766">
    <property type="entry name" value="SWI2_SNF2"/>
    <property type="match status" value="1"/>
</dbReference>
<dbReference type="PANTHER" id="PTHR30195">
    <property type="entry name" value="TYPE I SITE-SPECIFIC DEOXYRIBONUCLEASE PROTEIN SUBUNIT M AND R"/>
    <property type="match status" value="1"/>
</dbReference>
<dbReference type="EMBL" id="JAOTGY010000023">
    <property type="protein sequence ID" value="MDB6258838.1"/>
    <property type="molecule type" value="Genomic_DNA"/>
</dbReference>
<dbReference type="Pfam" id="PF22679">
    <property type="entry name" value="T1R_D3-like"/>
    <property type="match status" value="1"/>
</dbReference>
<keyword evidence="6 11" id="KW-0680">Restriction system</keyword>
<evidence type="ECO:0000313" key="14">
    <source>
        <dbReference type="EMBL" id="MDB6258838.1"/>
    </source>
</evidence>
<keyword evidence="10 11" id="KW-0238">DNA-binding</keyword>
<dbReference type="CDD" id="cd22332">
    <property type="entry name" value="HsdR_N"/>
    <property type="match status" value="1"/>
</dbReference>
<evidence type="ECO:0000259" key="13">
    <source>
        <dbReference type="PROSITE" id="PS51192"/>
    </source>
</evidence>
<organism evidence="14 15">
    <name type="scientific">Lactobacillus amylovorus</name>
    <dbReference type="NCBI Taxonomy" id="1604"/>
    <lineage>
        <taxon>Bacteria</taxon>
        <taxon>Bacillati</taxon>
        <taxon>Bacillota</taxon>
        <taxon>Bacilli</taxon>
        <taxon>Lactobacillales</taxon>
        <taxon>Lactobacillaceae</taxon>
        <taxon>Lactobacillus</taxon>
    </lineage>
</organism>
<evidence type="ECO:0000256" key="10">
    <source>
        <dbReference type="ARBA" id="ARBA00023125"/>
    </source>
</evidence>
<dbReference type="InterPro" id="IPR014001">
    <property type="entry name" value="Helicase_ATP-bd"/>
</dbReference>
<dbReference type="InterPro" id="IPR040980">
    <property type="entry name" value="SWI2_SNF2"/>
</dbReference>
<keyword evidence="7" id="KW-0255">Endonuclease</keyword>
<reference evidence="14" key="2">
    <citation type="submission" date="2022-10" db="EMBL/GenBank/DDBJ databases">
        <authorList>
            <person name="Kostovova I."/>
            <person name="Moravkova M."/>
            <person name="Pechar R."/>
        </authorList>
    </citation>
    <scope>NUCLEOTIDE SEQUENCE</scope>
    <source>
        <strain evidence="14">M490A</strain>
    </source>
</reference>
<dbReference type="GO" id="GO:0009035">
    <property type="term" value="F:type I site-specific deoxyribonuclease activity"/>
    <property type="evidence" value="ECO:0007669"/>
    <property type="project" value="UniProtKB-EC"/>
</dbReference>
<evidence type="ECO:0000256" key="11">
    <source>
        <dbReference type="RuleBase" id="RU364115"/>
    </source>
</evidence>
<protein>
    <recommendedName>
        <fullName evidence="11">Type I restriction enzyme endonuclease subunit</fullName>
        <shortName evidence="11">R protein</shortName>
        <ecNumber evidence="11">3.1.21.3</ecNumber>
    </recommendedName>
    <alternativeName>
        <fullName evidence="11">Type-1 restriction enzyme R protein</fullName>
    </alternativeName>
</protein>
<evidence type="ECO:0000256" key="8">
    <source>
        <dbReference type="ARBA" id="ARBA00022801"/>
    </source>
</evidence>
<dbReference type="InterPro" id="IPR022625">
    <property type="entry name" value="TypeI_RM_Rsu_C"/>
</dbReference>
<dbReference type="SUPFAM" id="SSF52540">
    <property type="entry name" value="P-loop containing nucleoside triphosphate hydrolases"/>
    <property type="match status" value="2"/>
</dbReference>
<evidence type="ECO:0000256" key="2">
    <source>
        <dbReference type="ARBA" id="ARBA00008598"/>
    </source>
</evidence>
<dbReference type="PANTHER" id="PTHR30195:SF16">
    <property type="entry name" value="TYPE I RESTRICTION ENZYME ENDONUCLEASE SUBUNIT"/>
    <property type="match status" value="1"/>
</dbReference>
<dbReference type="SMART" id="SM00487">
    <property type="entry name" value="DEXDc"/>
    <property type="match status" value="1"/>
</dbReference>
<dbReference type="AlphaFoldDB" id="A0A9X3W699"/>
<keyword evidence="9 11" id="KW-0067">ATP-binding</keyword>
<keyword evidence="12" id="KW-0175">Coiled coil</keyword>
<sequence>MQQESVIEDNLIQQLIHGKSQWTLREDLKDEDDLWNNFFKILSSHNLDALKDVPLTDNEKAVIKSKIVQPTFYKAAEWLAGANGEVRVQLQRDNTKLGIADLLVLNNNEIAGGNSVYEVVHQIQFHKRRDIDRNRRTDVTLLINGLPMIHIELKNRAHSTKEAFNQIQKYIDEQMFNGIYSTIQMFVVSNGTYTQYIAAGQQLREKFLTNWVDENNKPVQNYLDFAKDVLSIPQAHHMIADYIVLDNVQRNIIVLRPYQIHAIQAIERASAGLKKDGDWDSAYSGFIWHTTGSGKTLTSYKVAHNLLKIPSIEKTVFLIDRNDLDTQTSQAFETYAQNDSIDVEPTENSYVLARKLTSADKKVIVTTRQKMQALFKRIQEDKEQKLLYRKLKNVKLAFIVDECHRAVSPDQKNEIDAFFAKHPLWYGFTGTPIFAENAREAKGRNARTTEQQYGKCLHKYTIKDAIRDKAVLGFQVEETKNYSEDTDESDTAARNKEYFSTSHMRAVVKRVLSDSYRKLGIYNKERRGYSYDAIFTTSSIKQAQKYYRIFRDVINGDDDEIKIPERIKRIMPDFPKIAITYSIGENSDGDEANQNEMKQSLDDYNKMFGTSYSMSELAAYNTNVNDRLARKKKEFQPRSQQLDIVIVVDRLLTGFDAPTLSTLFIDRPPMPYKDLIQAFSRTNRIFDKDKRYGQIVTYQYPEKYKDSINAALMLYTEGGNDTVLAPTWHESVVKFQNAEKKIIKYKGDQGMPITEAPIERQKQFLKEYQDFDKTLGAVKTYNEFSDSDLEDKYGLDDMFIEDLHAAYEVVKDNVKTAEGGNDGEDDDDSYDPDYELENAGSQEINYAYIVQLIQAYIPSDDEDESQRTEAEKKEIDDYIENLAKTNNTLAKIMNDLWFQIKMDPEKFRNKQVNELLQEMIDDAREDMLKKFAKDNGLNLDDLKFVIKNYDPDADKRQQAGINTLLSFKVFSEYRKTHPDINMLTWKKNVRSGLKDFYMNQISPLDNRE</sequence>
<reference evidence="14" key="1">
    <citation type="journal article" date="2022" name="Microorganisms">
        <title>Antibiotic Susceptibility, Resistance Gene Determinants and Corresponding Genomic Regions in Lactobacillus amylovorus Isolates Derived from Wild Boars and Domestic Pigs.</title>
        <authorList>
            <person name="Moravkova M."/>
            <person name="Kostovova I."/>
            <person name="Kavanova K."/>
            <person name="Pechar R."/>
            <person name="Stanek S."/>
            <person name="Brychta A."/>
            <person name="Zeman M."/>
            <person name="Kubasova T."/>
        </authorList>
    </citation>
    <scope>NUCLEOTIDE SEQUENCE</scope>
    <source>
        <strain evidence="14">M490A</strain>
    </source>
</reference>
<dbReference type="NCBIfam" id="TIGR00348">
    <property type="entry name" value="hsdR"/>
    <property type="match status" value="1"/>
</dbReference>
<keyword evidence="8 11" id="KW-0378">Hydrolase</keyword>
<dbReference type="EC" id="3.1.21.3" evidence="11"/>
<dbReference type="Pfam" id="PF12008">
    <property type="entry name" value="EcoR124_C"/>
    <property type="match status" value="1"/>
</dbReference>
<dbReference type="InterPro" id="IPR051268">
    <property type="entry name" value="Type-I_R_enzyme_R_subunit"/>
</dbReference>
<evidence type="ECO:0000256" key="5">
    <source>
        <dbReference type="ARBA" id="ARBA00022741"/>
    </source>
</evidence>
<dbReference type="RefSeq" id="WP_271880869.1">
    <property type="nucleotide sequence ID" value="NZ_JAOTGY010000023.1"/>
</dbReference>
<dbReference type="Proteomes" id="UP001141981">
    <property type="component" value="Unassembled WGS sequence"/>
</dbReference>
<dbReference type="GO" id="GO:0003677">
    <property type="term" value="F:DNA binding"/>
    <property type="evidence" value="ECO:0007669"/>
    <property type="project" value="UniProtKB-KW"/>
</dbReference>
<evidence type="ECO:0000256" key="9">
    <source>
        <dbReference type="ARBA" id="ARBA00022840"/>
    </source>
</evidence>
<dbReference type="Pfam" id="PF04313">
    <property type="entry name" value="HSDR_N"/>
    <property type="match status" value="1"/>
</dbReference>
<accession>A0A9X3W699</accession>
<evidence type="ECO:0000256" key="1">
    <source>
        <dbReference type="ARBA" id="ARBA00000851"/>
    </source>
</evidence>
<dbReference type="InterPro" id="IPR027417">
    <property type="entry name" value="P-loop_NTPase"/>
</dbReference>
<feature type="domain" description="Helicase ATP-binding" evidence="13">
    <location>
        <begin position="276"/>
        <end position="450"/>
    </location>
</feature>
<dbReference type="InterPro" id="IPR004473">
    <property type="entry name" value="Restrct_endonuc_typeI_HsdR"/>
</dbReference>
<dbReference type="InterPro" id="IPR007409">
    <property type="entry name" value="Restrct_endonuc_type1_HsdR_N"/>
</dbReference>
<name>A0A9X3W699_LACAM</name>
<evidence type="ECO:0000313" key="15">
    <source>
        <dbReference type="Proteomes" id="UP001141981"/>
    </source>
</evidence>
<evidence type="ECO:0000256" key="12">
    <source>
        <dbReference type="SAM" id="Coils"/>
    </source>
</evidence>
<comment type="subunit">
    <text evidence="3 11">The type I restriction/modification system is composed of three polypeptides R, M and S.</text>
</comment>
<dbReference type="GO" id="GO:0005524">
    <property type="term" value="F:ATP binding"/>
    <property type="evidence" value="ECO:0007669"/>
    <property type="project" value="UniProtKB-KW"/>
</dbReference>
<keyword evidence="4" id="KW-0540">Nuclease</keyword>
<feature type="coiled-coil region" evidence="12">
    <location>
        <begin position="868"/>
        <end position="895"/>
    </location>
</feature>
<dbReference type="GO" id="GO:0009307">
    <property type="term" value="P:DNA restriction-modification system"/>
    <property type="evidence" value="ECO:0007669"/>
    <property type="project" value="UniProtKB-KW"/>
</dbReference>
<dbReference type="InterPro" id="IPR055180">
    <property type="entry name" value="HsdR_RecA-like_helicase_dom_2"/>
</dbReference>
<evidence type="ECO:0000256" key="6">
    <source>
        <dbReference type="ARBA" id="ARBA00022747"/>
    </source>
</evidence>
<dbReference type="Gene3D" id="3.40.50.300">
    <property type="entry name" value="P-loop containing nucleotide triphosphate hydrolases"/>
    <property type="match status" value="2"/>
</dbReference>